<evidence type="ECO:0008006" key="4">
    <source>
        <dbReference type="Google" id="ProtNLM"/>
    </source>
</evidence>
<gene>
    <name evidence="2" type="ORF">N7539_003655</name>
</gene>
<feature type="compositionally biased region" description="Basic and acidic residues" evidence="1">
    <location>
        <begin position="36"/>
        <end position="65"/>
    </location>
</feature>
<evidence type="ECO:0000313" key="2">
    <source>
        <dbReference type="EMBL" id="KAJ5488765.1"/>
    </source>
</evidence>
<reference evidence="2" key="1">
    <citation type="submission" date="2022-12" db="EMBL/GenBank/DDBJ databases">
        <authorList>
            <person name="Petersen C."/>
        </authorList>
    </citation>
    <scope>NUCLEOTIDE SEQUENCE</scope>
    <source>
        <strain evidence="2">IBT 30728</strain>
    </source>
</reference>
<protein>
    <recommendedName>
        <fullName evidence="4">Mitochondrial ATPase inhibitor</fullName>
    </recommendedName>
</protein>
<dbReference type="Proteomes" id="UP001148312">
    <property type="component" value="Unassembled WGS sequence"/>
</dbReference>
<accession>A0A9W9XCC9</accession>
<sequence length="110" mass="12359">MSFLTSALRASSRRVAPMSCTFPGVSSMHTSATRFSLKESDKTDRDNLSEHYEAKKEQQLKDQKAGKAAWDSEIASNSEEQVKADRGELDASEKSFQDLQQKTKNMPQQK</sequence>
<dbReference type="RefSeq" id="XP_056790798.1">
    <property type="nucleotide sequence ID" value="XM_056933257.1"/>
</dbReference>
<reference evidence="2" key="2">
    <citation type="journal article" date="2023" name="IMA Fungus">
        <title>Comparative genomic study of the Penicillium genus elucidates a diverse pangenome and 15 lateral gene transfer events.</title>
        <authorList>
            <person name="Petersen C."/>
            <person name="Sorensen T."/>
            <person name="Nielsen M.R."/>
            <person name="Sondergaard T.E."/>
            <person name="Sorensen J.L."/>
            <person name="Fitzpatrick D.A."/>
            <person name="Frisvad J.C."/>
            <person name="Nielsen K.L."/>
        </authorList>
    </citation>
    <scope>NUCLEOTIDE SEQUENCE</scope>
    <source>
        <strain evidence="2">IBT 30728</strain>
    </source>
</reference>
<evidence type="ECO:0000313" key="3">
    <source>
        <dbReference type="Proteomes" id="UP001148312"/>
    </source>
</evidence>
<name>A0A9W9XCC9_9EURO</name>
<comment type="caution">
    <text evidence="2">The sequence shown here is derived from an EMBL/GenBank/DDBJ whole genome shotgun (WGS) entry which is preliminary data.</text>
</comment>
<keyword evidence="3" id="KW-1185">Reference proteome</keyword>
<dbReference type="EMBL" id="JAPWDQ010000004">
    <property type="protein sequence ID" value="KAJ5488765.1"/>
    <property type="molecule type" value="Genomic_DNA"/>
</dbReference>
<proteinExistence type="predicted"/>
<feature type="region of interest" description="Disordered" evidence="1">
    <location>
        <begin position="1"/>
        <end position="110"/>
    </location>
</feature>
<feature type="compositionally biased region" description="Polar residues" evidence="1">
    <location>
        <begin position="97"/>
        <end position="110"/>
    </location>
</feature>
<feature type="compositionally biased region" description="Basic and acidic residues" evidence="1">
    <location>
        <begin position="80"/>
        <end position="96"/>
    </location>
</feature>
<evidence type="ECO:0000256" key="1">
    <source>
        <dbReference type="SAM" id="MobiDB-lite"/>
    </source>
</evidence>
<organism evidence="2 3">
    <name type="scientific">Penicillium diatomitis</name>
    <dbReference type="NCBI Taxonomy" id="2819901"/>
    <lineage>
        <taxon>Eukaryota</taxon>
        <taxon>Fungi</taxon>
        <taxon>Dikarya</taxon>
        <taxon>Ascomycota</taxon>
        <taxon>Pezizomycotina</taxon>
        <taxon>Eurotiomycetes</taxon>
        <taxon>Eurotiomycetidae</taxon>
        <taxon>Eurotiales</taxon>
        <taxon>Aspergillaceae</taxon>
        <taxon>Penicillium</taxon>
    </lineage>
</organism>
<dbReference type="GeneID" id="81623506"/>
<dbReference type="AlphaFoldDB" id="A0A9W9XCC9"/>